<feature type="transmembrane region" description="Helical" evidence="2">
    <location>
        <begin position="231"/>
        <end position="256"/>
    </location>
</feature>
<proteinExistence type="predicted"/>
<gene>
    <name evidence="4" type="ORF">ACFPK8_11635</name>
</gene>
<dbReference type="RefSeq" id="WP_343924746.1">
    <property type="nucleotide sequence ID" value="NZ_BAAAIR010000043.1"/>
</dbReference>
<dbReference type="InterPro" id="IPR009597">
    <property type="entry name" value="DUF1206"/>
</dbReference>
<evidence type="ECO:0000313" key="4">
    <source>
        <dbReference type="EMBL" id="MFC5298164.1"/>
    </source>
</evidence>
<feature type="transmembrane region" description="Helical" evidence="2">
    <location>
        <begin position="188"/>
        <end position="210"/>
    </location>
</feature>
<feature type="compositionally biased region" description="Basic and acidic residues" evidence="1">
    <location>
        <begin position="1"/>
        <end position="16"/>
    </location>
</feature>
<organism evidence="4 5">
    <name type="scientific">Brachybacterium tyrofermentans</name>
    <dbReference type="NCBI Taxonomy" id="47848"/>
    <lineage>
        <taxon>Bacteria</taxon>
        <taxon>Bacillati</taxon>
        <taxon>Actinomycetota</taxon>
        <taxon>Actinomycetes</taxon>
        <taxon>Micrococcales</taxon>
        <taxon>Dermabacteraceae</taxon>
        <taxon>Brachybacterium</taxon>
    </lineage>
</organism>
<feature type="transmembrane region" description="Helical" evidence="2">
    <location>
        <begin position="60"/>
        <end position="80"/>
    </location>
</feature>
<keyword evidence="5" id="KW-1185">Reference proteome</keyword>
<dbReference type="EMBL" id="JBHSLN010000024">
    <property type="protein sequence ID" value="MFC5298164.1"/>
    <property type="molecule type" value="Genomic_DNA"/>
</dbReference>
<evidence type="ECO:0000256" key="1">
    <source>
        <dbReference type="SAM" id="MobiDB-lite"/>
    </source>
</evidence>
<feature type="transmembrane region" description="Helical" evidence="2">
    <location>
        <begin position="104"/>
        <end position="122"/>
    </location>
</feature>
<reference evidence="5" key="1">
    <citation type="journal article" date="2019" name="Int. J. Syst. Evol. Microbiol.">
        <title>The Global Catalogue of Microorganisms (GCM) 10K type strain sequencing project: providing services to taxonomists for standard genome sequencing and annotation.</title>
        <authorList>
            <consortium name="The Broad Institute Genomics Platform"/>
            <consortium name="The Broad Institute Genome Sequencing Center for Infectious Disease"/>
            <person name="Wu L."/>
            <person name="Ma J."/>
        </authorList>
    </citation>
    <scope>NUCLEOTIDE SEQUENCE [LARGE SCALE GENOMIC DNA]</scope>
    <source>
        <strain evidence="5">CGMCC 1.16455</strain>
    </source>
</reference>
<keyword evidence="2" id="KW-1133">Transmembrane helix</keyword>
<accession>A0ABW0FGK1</accession>
<dbReference type="Pfam" id="PF06724">
    <property type="entry name" value="DUF1206"/>
    <property type="match status" value="3"/>
</dbReference>
<evidence type="ECO:0000313" key="5">
    <source>
        <dbReference type="Proteomes" id="UP001595937"/>
    </source>
</evidence>
<protein>
    <submittedName>
        <fullName evidence="4">DUF1206 domain-containing protein</fullName>
    </submittedName>
</protein>
<evidence type="ECO:0000259" key="3">
    <source>
        <dbReference type="Pfam" id="PF06724"/>
    </source>
</evidence>
<comment type="caution">
    <text evidence="4">The sequence shown here is derived from an EMBL/GenBank/DDBJ whole genome shotgun (WGS) entry which is preliminary data.</text>
</comment>
<feature type="region of interest" description="Disordered" evidence="1">
    <location>
        <begin position="1"/>
        <end position="45"/>
    </location>
</feature>
<feature type="domain" description="DUF1206" evidence="3">
    <location>
        <begin position="147"/>
        <end position="211"/>
    </location>
</feature>
<feature type="domain" description="DUF1206" evidence="3">
    <location>
        <begin position="60"/>
        <end position="126"/>
    </location>
</feature>
<feature type="domain" description="DUF1206" evidence="3">
    <location>
        <begin position="235"/>
        <end position="303"/>
    </location>
</feature>
<feature type="transmembrane region" description="Helical" evidence="2">
    <location>
        <begin position="142"/>
        <end position="163"/>
    </location>
</feature>
<dbReference type="Proteomes" id="UP001595937">
    <property type="component" value="Unassembled WGS sequence"/>
</dbReference>
<dbReference type="GeneID" id="303297909"/>
<evidence type="ECO:0000256" key="2">
    <source>
        <dbReference type="SAM" id="Phobius"/>
    </source>
</evidence>
<feature type="transmembrane region" description="Helical" evidence="2">
    <location>
        <begin position="276"/>
        <end position="299"/>
    </location>
</feature>
<keyword evidence="2" id="KW-0472">Membrane</keyword>
<sequence length="306" mass="30690">MGSHESAERGDEHAAASEESAATGAVGDAAESVGDAAETVEDAAETVEEQPAFQAVARGGFLMGGLVHVLIGWIAVRLALGDSGGSADQSGAMAMIAQAPGGQILLWAGGLVMGILALWLLLRTWFAARSAQGLRATVVDALRWLGPAVVYAALSVMVLRFAAGGGSSSEAQTQSATAGLLGSGPGRALVLLAGAVVIGIGIGFVVLGVTRRFLRQLERGGARSVGAALRITGIVGYVAKGLALAAVGALLGWAAISADPEKATGLDGALKTMAGLPAGVAMLLLVGVGLILFGVYCALRSRYQEM</sequence>
<name>A0ABW0FGK1_9MICO</name>
<keyword evidence="2" id="KW-0812">Transmembrane</keyword>